<name>A0ABX2MUQ6_9BACL</name>
<feature type="transmembrane region" description="Helical" evidence="1">
    <location>
        <begin position="174"/>
        <end position="196"/>
    </location>
</feature>
<evidence type="ECO:0000313" key="3">
    <source>
        <dbReference type="Proteomes" id="UP000577724"/>
    </source>
</evidence>
<feature type="transmembrane region" description="Helical" evidence="1">
    <location>
        <begin position="66"/>
        <end position="86"/>
    </location>
</feature>
<dbReference type="Proteomes" id="UP000577724">
    <property type="component" value="Unassembled WGS sequence"/>
</dbReference>
<keyword evidence="1" id="KW-0472">Membrane</keyword>
<keyword evidence="1" id="KW-0812">Transmembrane</keyword>
<dbReference type="InterPro" id="IPR009793">
    <property type="entry name" value="DUF1361"/>
</dbReference>
<evidence type="ECO:0000256" key="1">
    <source>
        <dbReference type="SAM" id="Phobius"/>
    </source>
</evidence>
<feature type="transmembrane region" description="Helical" evidence="1">
    <location>
        <begin position="32"/>
        <end position="54"/>
    </location>
</feature>
<feature type="transmembrane region" description="Helical" evidence="1">
    <location>
        <begin position="98"/>
        <end position="121"/>
    </location>
</feature>
<keyword evidence="3" id="KW-1185">Reference proteome</keyword>
<sequence>MKSMIRLSGTALAYHQGKGNRSEEMNNNKNTIYLKMSSVLIVATIGCLLVAVYLRTKSNTNMYQFLTWDIFLAWVPFIISSTISYVSNRKLTRTSIALVGVMCACWLFFLPNSAYLFTEILHAFRYFDPQGETKFWVNIDFWYSLSLTFVLAILGLLLSICSIHQIHKLLNKRLNPFSGMVVVGVVLLLSSLGVYIGRFNRWNSWDVLKQPGLILKDIMTDLNAGNSILVEFVAMVFVIQVLGYITLRILMGKSNNI</sequence>
<accession>A0ABX2MUQ6</accession>
<dbReference type="Pfam" id="PF07099">
    <property type="entry name" value="DUF1361"/>
    <property type="match status" value="1"/>
</dbReference>
<gene>
    <name evidence="2" type="ORF">HP548_26960</name>
</gene>
<proteinExistence type="predicted"/>
<comment type="caution">
    <text evidence="2">The sequence shown here is derived from an EMBL/GenBank/DDBJ whole genome shotgun (WGS) entry which is preliminary data.</text>
</comment>
<organism evidence="2 3">
    <name type="scientific">Paenibacillus taichungensis</name>
    <dbReference type="NCBI Taxonomy" id="484184"/>
    <lineage>
        <taxon>Bacteria</taxon>
        <taxon>Bacillati</taxon>
        <taxon>Bacillota</taxon>
        <taxon>Bacilli</taxon>
        <taxon>Bacillales</taxon>
        <taxon>Paenibacillaceae</taxon>
        <taxon>Paenibacillus</taxon>
    </lineage>
</organism>
<feature type="transmembrane region" description="Helical" evidence="1">
    <location>
        <begin position="141"/>
        <end position="162"/>
    </location>
</feature>
<dbReference type="RefSeq" id="WP_175383346.1">
    <property type="nucleotide sequence ID" value="NZ_CBCRYD010000007.1"/>
</dbReference>
<dbReference type="EMBL" id="JABMCC010000118">
    <property type="protein sequence ID" value="NUU57730.1"/>
    <property type="molecule type" value="Genomic_DNA"/>
</dbReference>
<keyword evidence="1" id="KW-1133">Transmembrane helix</keyword>
<evidence type="ECO:0000313" key="2">
    <source>
        <dbReference type="EMBL" id="NUU57730.1"/>
    </source>
</evidence>
<feature type="transmembrane region" description="Helical" evidence="1">
    <location>
        <begin position="228"/>
        <end position="247"/>
    </location>
</feature>
<reference evidence="2 3" key="1">
    <citation type="submission" date="2020-05" db="EMBL/GenBank/DDBJ databases">
        <title>Genome Sequencing of Type Strains.</title>
        <authorList>
            <person name="Lemaire J.F."/>
            <person name="Inderbitzin P."/>
            <person name="Gregorio O.A."/>
            <person name="Collins S.B."/>
            <person name="Wespe N."/>
            <person name="Knight-Connoni V."/>
        </authorList>
    </citation>
    <scope>NUCLEOTIDE SEQUENCE [LARGE SCALE GENOMIC DNA]</scope>
    <source>
        <strain evidence="2 3">DSM 19942</strain>
    </source>
</reference>
<protein>
    <submittedName>
        <fullName evidence="2">DUF1361 domain-containing protein</fullName>
    </submittedName>
</protein>